<protein>
    <submittedName>
        <fullName evidence="3">Enoyl-CoA hydratase</fullName>
        <ecNumber evidence="3">4.2.1.17</ecNumber>
    </submittedName>
</protein>
<dbReference type="GO" id="GO:0006635">
    <property type="term" value="P:fatty acid beta-oxidation"/>
    <property type="evidence" value="ECO:0007669"/>
    <property type="project" value="TreeGrafter"/>
</dbReference>
<evidence type="ECO:0000256" key="2">
    <source>
        <dbReference type="ARBA" id="ARBA00023239"/>
    </source>
</evidence>
<dbReference type="PANTHER" id="PTHR11941:SF133">
    <property type="entry name" value="1,2-EPOXYPHENYLACETYL-COA ISOMERASE"/>
    <property type="match status" value="1"/>
</dbReference>
<dbReference type="SUPFAM" id="SSF52096">
    <property type="entry name" value="ClpP/crotonase"/>
    <property type="match status" value="1"/>
</dbReference>
<proteinExistence type="inferred from homology"/>
<dbReference type="CDD" id="cd06558">
    <property type="entry name" value="crotonase-like"/>
    <property type="match status" value="1"/>
</dbReference>
<reference evidence="3" key="2">
    <citation type="journal article" date="2012" name="Environ. Microbiol.">
        <title>Genomic content of uncultured Bacteroidetes from contrasting oceanic provinces in the North Atlantic Ocean.</title>
        <authorList>
            <person name="Gomez-Pereira P.R."/>
            <person name="Schuler M."/>
            <person name="Fuchs B.M."/>
            <person name="Bennke C."/>
            <person name="Teeling H."/>
            <person name="Waldmann J."/>
            <person name="Richter M."/>
            <person name="Barbe V."/>
            <person name="Bataille E."/>
            <person name="Glockner F.O."/>
            <person name="Amann R."/>
        </authorList>
    </citation>
    <scope>NUCLEOTIDE SEQUENCE</scope>
</reference>
<comment type="similarity">
    <text evidence="1">Belongs to the enoyl-CoA hydratase/isomerase family.</text>
</comment>
<dbReference type="Gene3D" id="1.10.12.10">
    <property type="entry name" value="Lyase 2-enoyl-coa Hydratase, Chain A, domain 2"/>
    <property type="match status" value="1"/>
</dbReference>
<name>F4MN36_9BACT</name>
<dbReference type="EMBL" id="FQ032827">
    <property type="protein sequence ID" value="CBL87549.1"/>
    <property type="molecule type" value="Genomic_DNA"/>
</dbReference>
<dbReference type="EC" id="4.2.1.17" evidence="3"/>
<reference evidence="3" key="1">
    <citation type="submission" date="2010-05" db="EMBL/GenBank/DDBJ databases">
        <authorList>
            <person name="Genoscope - CEA"/>
        </authorList>
    </citation>
    <scope>NUCLEOTIDE SEQUENCE</scope>
</reference>
<dbReference type="InterPro" id="IPR014748">
    <property type="entry name" value="Enoyl-CoA_hydra_C"/>
</dbReference>
<dbReference type="Pfam" id="PF00378">
    <property type="entry name" value="ECH_1"/>
    <property type="match status" value="1"/>
</dbReference>
<evidence type="ECO:0000313" key="3">
    <source>
        <dbReference type="EMBL" id="CBL87549.1"/>
    </source>
</evidence>
<gene>
    <name evidence="3" type="primary">paaG</name>
    <name evidence="3" type="ORF">S18_906_0007</name>
</gene>
<keyword evidence="2 3" id="KW-0456">Lyase</keyword>
<evidence type="ECO:0000256" key="1">
    <source>
        <dbReference type="ARBA" id="ARBA00005254"/>
    </source>
</evidence>
<organism evidence="3">
    <name type="scientific">uncultured Flavobacteriia bacterium</name>
    <dbReference type="NCBI Taxonomy" id="212695"/>
    <lineage>
        <taxon>Bacteria</taxon>
        <taxon>Pseudomonadati</taxon>
        <taxon>Bacteroidota</taxon>
        <taxon>Flavobacteriia</taxon>
        <taxon>environmental samples</taxon>
    </lineage>
</organism>
<dbReference type="GO" id="GO:0004300">
    <property type="term" value="F:enoyl-CoA hydratase activity"/>
    <property type="evidence" value="ECO:0007669"/>
    <property type="project" value="UniProtKB-EC"/>
</dbReference>
<dbReference type="PANTHER" id="PTHR11941">
    <property type="entry name" value="ENOYL-COA HYDRATASE-RELATED"/>
    <property type="match status" value="1"/>
</dbReference>
<dbReference type="AlphaFoldDB" id="F4MN36"/>
<sequence>MNNDFKNIIFSLKNQVAEIRLNRPNVLNSFNYPMANEVIFALNHCKKEDNIRAIVLTAEGRAFCAGQDLEEATAEDAPSIDKIVEHTYNPIIALIRSIEKPVICAVNGVAAGAGANIALACDITIASDKAKFIQSFTNIGLVPDSGGTFFLPRLIGHQRASYLMFSGEKISAKDAEEMGMIFKAVSEEELANETIHLAEKLANRATKSIGLTKRLLNESSTNQLYDQLDLEKKFQAISANTEDHKEGINAFFEKRIPKYKGD</sequence>
<dbReference type="InterPro" id="IPR001753">
    <property type="entry name" value="Enoyl-CoA_hydra/iso"/>
</dbReference>
<accession>F4MN36</accession>
<dbReference type="Gene3D" id="3.90.226.10">
    <property type="entry name" value="2-enoyl-CoA Hydratase, Chain A, domain 1"/>
    <property type="match status" value="1"/>
</dbReference>
<dbReference type="InterPro" id="IPR029045">
    <property type="entry name" value="ClpP/crotonase-like_dom_sf"/>
</dbReference>